<gene>
    <name evidence="1" type="ORF">FNV43_RR25718</name>
</gene>
<reference evidence="1" key="1">
    <citation type="submission" date="2020-03" db="EMBL/GenBank/DDBJ databases">
        <title>A high-quality chromosome-level genome assembly of a woody plant with both climbing and erect habits, Rhamnella rubrinervis.</title>
        <authorList>
            <person name="Lu Z."/>
            <person name="Yang Y."/>
            <person name="Zhu X."/>
            <person name="Sun Y."/>
        </authorList>
    </citation>
    <scope>NUCLEOTIDE SEQUENCE</scope>
    <source>
        <strain evidence="1">BYM</strain>
        <tissue evidence="1">Leaf</tissue>
    </source>
</reference>
<evidence type="ECO:0000313" key="1">
    <source>
        <dbReference type="EMBL" id="KAF3430988.1"/>
    </source>
</evidence>
<proteinExistence type="predicted"/>
<protein>
    <submittedName>
        <fullName evidence="1">Uncharacterized protein</fullName>
    </submittedName>
</protein>
<dbReference type="OrthoDB" id="1906820at2759"/>
<keyword evidence="2" id="KW-1185">Reference proteome</keyword>
<evidence type="ECO:0000313" key="2">
    <source>
        <dbReference type="Proteomes" id="UP000796880"/>
    </source>
</evidence>
<dbReference type="Proteomes" id="UP000796880">
    <property type="component" value="Unassembled WGS sequence"/>
</dbReference>
<dbReference type="AlphaFoldDB" id="A0A8K0DLA7"/>
<name>A0A8K0DLA7_9ROSA</name>
<organism evidence="1 2">
    <name type="scientific">Rhamnella rubrinervis</name>
    <dbReference type="NCBI Taxonomy" id="2594499"/>
    <lineage>
        <taxon>Eukaryota</taxon>
        <taxon>Viridiplantae</taxon>
        <taxon>Streptophyta</taxon>
        <taxon>Embryophyta</taxon>
        <taxon>Tracheophyta</taxon>
        <taxon>Spermatophyta</taxon>
        <taxon>Magnoliopsida</taxon>
        <taxon>eudicotyledons</taxon>
        <taxon>Gunneridae</taxon>
        <taxon>Pentapetalae</taxon>
        <taxon>rosids</taxon>
        <taxon>fabids</taxon>
        <taxon>Rosales</taxon>
        <taxon>Rhamnaceae</taxon>
        <taxon>rhamnoid group</taxon>
        <taxon>Rhamneae</taxon>
        <taxon>Rhamnella</taxon>
    </lineage>
</organism>
<accession>A0A8K0DLA7</accession>
<sequence>MALEWALKLSEAHHWSNILWSADSQKMVNAINAVEESSQWDTRYLALGCRRMLGLKKWKLN</sequence>
<dbReference type="EMBL" id="VOIH02000012">
    <property type="protein sequence ID" value="KAF3430988.1"/>
    <property type="molecule type" value="Genomic_DNA"/>
</dbReference>
<comment type="caution">
    <text evidence="1">The sequence shown here is derived from an EMBL/GenBank/DDBJ whole genome shotgun (WGS) entry which is preliminary data.</text>
</comment>